<keyword evidence="3" id="KW-0808">Transferase</keyword>
<keyword evidence="4" id="KW-0548">Nucleotidyltransferase</keyword>
<organism evidence="11 12">
    <name type="scientific">Lachnospira multipara</name>
    <dbReference type="NCBI Taxonomy" id="28051"/>
    <lineage>
        <taxon>Bacteria</taxon>
        <taxon>Bacillati</taxon>
        <taxon>Bacillota</taxon>
        <taxon>Clostridia</taxon>
        <taxon>Lachnospirales</taxon>
        <taxon>Lachnospiraceae</taxon>
        <taxon>Lachnospira</taxon>
    </lineage>
</organism>
<dbReference type="SUPFAM" id="SSF52540">
    <property type="entry name" value="P-loop containing nucleoside triphosphate hydrolases"/>
    <property type="match status" value="1"/>
</dbReference>
<dbReference type="NCBIfam" id="TIGR01128">
    <property type="entry name" value="holA"/>
    <property type="match status" value="1"/>
</dbReference>
<dbReference type="GO" id="GO:0003677">
    <property type="term" value="F:DNA binding"/>
    <property type="evidence" value="ECO:0007669"/>
    <property type="project" value="InterPro"/>
</dbReference>
<feature type="domain" description="DNA polymerase III delta N-terminal" evidence="9">
    <location>
        <begin position="17"/>
        <end position="121"/>
    </location>
</feature>
<reference evidence="11 12" key="1">
    <citation type="submission" date="2016-10" db="EMBL/GenBank/DDBJ databases">
        <authorList>
            <person name="de Groot N.N."/>
        </authorList>
    </citation>
    <scope>NUCLEOTIDE SEQUENCE [LARGE SCALE GENOMIC DNA]</scope>
    <source>
        <strain evidence="11 12">D15d</strain>
    </source>
</reference>
<feature type="domain" description="DNA polymerase III delta subunit-like C-terminal" evidence="10">
    <location>
        <begin position="202"/>
        <end position="322"/>
    </location>
</feature>
<dbReference type="Gene3D" id="1.20.272.10">
    <property type="match status" value="1"/>
</dbReference>
<dbReference type="InterPro" id="IPR027417">
    <property type="entry name" value="P-loop_NTPase"/>
</dbReference>
<evidence type="ECO:0000259" key="10">
    <source>
        <dbReference type="Pfam" id="PF21694"/>
    </source>
</evidence>
<dbReference type="InterPro" id="IPR008921">
    <property type="entry name" value="DNA_pol3_clamp-load_cplx_C"/>
</dbReference>
<dbReference type="Proteomes" id="UP000236726">
    <property type="component" value="Unassembled WGS sequence"/>
</dbReference>
<dbReference type="InterPro" id="IPR005790">
    <property type="entry name" value="DNA_polIII_delta"/>
</dbReference>
<name>A0A1H5XAC7_9FIRM</name>
<evidence type="ECO:0000256" key="3">
    <source>
        <dbReference type="ARBA" id="ARBA00022679"/>
    </source>
</evidence>
<dbReference type="InterPro" id="IPR010372">
    <property type="entry name" value="DNA_pol3_delta_N"/>
</dbReference>
<dbReference type="PANTHER" id="PTHR34388">
    <property type="entry name" value="DNA POLYMERASE III SUBUNIT DELTA"/>
    <property type="match status" value="1"/>
</dbReference>
<evidence type="ECO:0000256" key="2">
    <source>
        <dbReference type="ARBA" id="ARBA00017703"/>
    </source>
</evidence>
<sequence>MKEIAKDIKSGEFKKAYLIYGEETYLIKQYKEKLKQALVGDDTMNYVYYEGESIDIDDLISSCDTMPFFSDRKTIIVENSGFFKKSNDKLANYIKELPDYLVLIFVEKEIDKRNKLYKAVQSIGYVSEMSFQTSAVLKKWIVTVLGANQIKITSEACDEIIFRTGSNMELIKMELDKLEGYVADSKEVTINEVREIVSSQTESHIFEMIEALANHNQKRALSLYYELLMLKEAPLKILFLIVRQFNGILQTKELTNRHLSNKEIASALKLPPFVIGKYQSQAKNFSLEEIKDALEFFAEIDESAKQGRISDRMGVELAIVKYSSK</sequence>
<accession>A0A1H5XAC7</accession>
<evidence type="ECO:0000256" key="6">
    <source>
        <dbReference type="ARBA" id="ARBA00022932"/>
    </source>
</evidence>
<dbReference type="EMBL" id="FNUL01000025">
    <property type="protein sequence ID" value="SEG08714.1"/>
    <property type="molecule type" value="Genomic_DNA"/>
</dbReference>
<dbReference type="InterPro" id="IPR048466">
    <property type="entry name" value="DNA_pol3_delta-like_C"/>
</dbReference>
<dbReference type="GO" id="GO:0003887">
    <property type="term" value="F:DNA-directed DNA polymerase activity"/>
    <property type="evidence" value="ECO:0007669"/>
    <property type="project" value="UniProtKB-KW"/>
</dbReference>
<dbReference type="AlphaFoldDB" id="A0A1H5XAC7"/>
<evidence type="ECO:0000313" key="11">
    <source>
        <dbReference type="EMBL" id="SEG08714.1"/>
    </source>
</evidence>
<dbReference type="Pfam" id="PF06144">
    <property type="entry name" value="DNA_pol3_delta"/>
    <property type="match status" value="1"/>
</dbReference>
<keyword evidence="12" id="KW-1185">Reference proteome</keyword>
<evidence type="ECO:0000256" key="4">
    <source>
        <dbReference type="ARBA" id="ARBA00022695"/>
    </source>
</evidence>
<dbReference type="PANTHER" id="PTHR34388:SF1">
    <property type="entry name" value="DNA POLYMERASE III SUBUNIT DELTA"/>
    <property type="match status" value="1"/>
</dbReference>
<proteinExistence type="inferred from homology"/>
<evidence type="ECO:0000256" key="1">
    <source>
        <dbReference type="ARBA" id="ARBA00012417"/>
    </source>
</evidence>
<evidence type="ECO:0000256" key="8">
    <source>
        <dbReference type="ARBA" id="ARBA00049244"/>
    </source>
</evidence>
<dbReference type="EC" id="2.7.7.7" evidence="1"/>
<dbReference type="GO" id="GO:0009360">
    <property type="term" value="C:DNA polymerase III complex"/>
    <property type="evidence" value="ECO:0007669"/>
    <property type="project" value="InterPro"/>
</dbReference>
<evidence type="ECO:0000259" key="9">
    <source>
        <dbReference type="Pfam" id="PF06144"/>
    </source>
</evidence>
<gene>
    <name evidence="11" type="ORF">SAMN05216537_1257</name>
</gene>
<comment type="similarity">
    <text evidence="7">Belongs to the DNA polymerase HolA subunit family.</text>
</comment>
<dbReference type="RefSeq" id="WP_103953582.1">
    <property type="nucleotide sequence ID" value="NZ_FNUL01000025.1"/>
</dbReference>
<evidence type="ECO:0000256" key="7">
    <source>
        <dbReference type="ARBA" id="ARBA00034754"/>
    </source>
</evidence>
<keyword evidence="5" id="KW-0235">DNA replication</keyword>
<dbReference type="Gene3D" id="3.40.50.300">
    <property type="entry name" value="P-loop containing nucleotide triphosphate hydrolases"/>
    <property type="match status" value="1"/>
</dbReference>
<evidence type="ECO:0000313" key="12">
    <source>
        <dbReference type="Proteomes" id="UP000236726"/>
    </source>
</evidence>
<dbReference type="Gene3D" id="1.10.8.60">
    <property type="match status" value="1"/>
</dbReference>
<dbReference type="Pfam" id="PF21694">
    <property type="entry name" value="DNA_pol3_delta_C"/>
    <property type="match status" value="1"/>
</dbReference>
<dbReference type="SUPFAM" id="SSF48019">
    <property type="entry name" value="post-AAA+ oligomerization domain-like"/>
    <property type="match status" value="1"/>
</dbReference>
<dbReference type="GO" id="GO:0006261">
    <property type="term" value="P:DNA-templated DNA replication"/>
    <property type="evidence" value="ECO:0007669"/>
    <property type="project" value="TreeGrafter"/>
</dbReference>
<protein>
    <recommendedName>
        <fullName evidence="2">DNA polymerase III subunit delta</fullName>
        <ecNumber evidence="1">2.7.7.7</ecNumber>
    </recommendedName>
</protein>
<keyword evidence="6" id="KW-0239">DNA-directed DNA polymerase</keyword>
<comment type="catalytic activity">
    <reaction evidence="8">
        <text>DNA(n) + a 2'-deoxyribonucleoside 5'-triphosphate = DNA(n+1) + diphosphate</text>
        <dbReference type="Rhea" id="RHEA:22508"/>
        <dbReference type="Rhea" id="RHEA-COMP:17339"/>
        <dbReference type="Rhea" id="RHEA-COMP:17340"/>
        <dbReference type="ChEBI" id="CHEBI:33019"/>
        <dbReference type="ChEBI" id="CHEBI:61560"/>
        <dbReference type="ChEBI" id="CHEBI:173112"/>
        <dbReference type="EC" id="2.7.7.7"/>
    </reaction>
</comment>
<evidence type="ECO:0000256" key="5">
    <source>
        <dbReference type="ARBA" id="ARBA00022705"/>
    </source>
</evidence>